<accession>A0ABU5KLM5</accession>
<protein>
    <submittedName>
        <fullName evidence="1">Uncharacterized protein</fullName>
    </submittedName>
</protein>
<proteinExistence type="predicted"/>
<keyword evidence="2" id="KW-1185">Reference proteome</keyword>
<dbReference type="Proteomes" id="UP001292084">
    <property type="component" value="Unassembled WGS sequence"/>
</dbReference>
<sequence length="59" mass="6522">MALTKGERAEVLAQIEMLKQEVLNSPAVFSCTVSNGYKSDSDEKQVNISVSFIKKEDSQ</sequence>
<comment type="caution">
    <text evidence="1">The sequence shown here is derived from an EMBL/GenBank/DDBJ whole genome shotgun (WGS) entry which is preliminary data.</text>
</comment>
<dbReference type="RefSeq" id="WP_322420632.1">
    <property type="nucleotide sequence ID" value="NZ_JAXQNN010000002.1"/>
</dbReference>
<gene>
    <name evidence="1" type="ORF">UFB30_05225</name>
</gene>
<dbReference type="EMBL" id="JAXQNN010000002">
    <property type="protein sequence ID" value="MDZ5711615.1"/>
    <property type="molecule type" value="Genomic_DNA"/>
</dbReference>
<name>A0ABU5KLM5_9BACL</name>
<reference evidence="1 2" key="1">
    <citation type="submission" date="2023-12" db="EMBL/GenBank/DDBJ databases">
        <title>Jeotgalibacillus haloalkaliphilus sp. nov., a novel salt-tolerant bacteria, isolated from the estuary of the Fenhe River into the Yellow River.</title>
        <authorList>
            <person name="Li Y."/>
        </authorList>
    </citation>
    <scope>NUCLEOTIDE SEQUENCE [LARGE SCALE GENOMIC DNA]</scope>
    <source>
        <strain evidence="1 2">HH7-29</strain>
    </source>
</reference>
<evidence type="ECO:0000313" key="2">
    <source>
        <dbReference type="Proteomes" id="UP001292084"/>
    </source>
</evidence>
<evidence type="ECO:0000313" key="1">
    <source>
        <dbReference type="EMBL" id="MDZ5711615.1"/>
    </source>
</evidence>
<organism evidence="1 2">
    <name type="scientific">Jeotgalibacillus haloalkalitolerans</name>
    <dbReference type="NCBI Taxonomy" id="3104292"/>
    <lineage>
        <taxon>Bacteria</taxon>
        <taxon>Bacillati</taxon>
        <taxon>Bacillota</taxon>
        <taxon>Bacilli</taxon>
        <taxon>Bacillales</taxon>
        <taxon>Caryophanaceae</taxon>
        <taxon>Jeotgalibacillus</taxon>
    </lineage>
</organism>